<sequence>MGIERLLVAGPSCFGIKVERVEHRGNHFEGGYRPVSATFVAAVSLLYEGVGGTELNVRMLRRLPCEVKVGIDYLLIVYASLIRSSEAARTIAEKFLLFLIKVVLVAAVVPIYSTFEFEVSALVVLTSVVPHPRGARSHKLCVARRACRTHVIPRAVVVGCLKLSCVGKSTEGCYAVAVGKGVGKQTGTPAVICSISQIGIPCPRAEIFLFKNSVDHNLLRTVVNSRYLGAVCLTLVGLQALDDIGRQVLQCTLRVAAHEVRTAYQ</sequence>
<protein>
    <submittedName>
        <fullName evidence="1">Uncharacterized protein</fullName>
    </submittedName>
</protein>
<reference evidence="1" key="1">
    <citation type="journal article" date="2012" name="PLoS ONE">
        <title>Gene sets for utilization of primary and secondary nutrition supplies in the distal gut of endangered iberian lynx.</title>
        <authorList>
            <person name="Alcaide M."/>
            <person name="Messina E."/>
            <person name="Richter M."/>
            <person name="Bargiela R."/>
            <person name="Peplies J."/>
            <person name="Huws S.A."/>
            <person name="Newbold C.J."/>
            <person name="Golyshin P.N."/>
            <person name="Simon M.A."/>
            <person name="Lopez G."/>
            <person name="Yakimov M.M."/>
            <person name="Ferrer M."/>
        </authorList>
    </citation>
    <scope>NUCLEOTIDE SEQUENCE</scope>
</reference>
<dbReference type="EMBL" id="AMCI01003272">
    <property type="protein sequence ID" value="EJX00677.1"/>
    <property type="molecule type" value="Genomic_DNA"/>
</dbReference>
<evidence type="ECO:0000313" key="1">
    <source>
        <dbReference type="EMBL" id="EJX00677.1"/>
    </source>
</evidence>
<organism evidence="1">
    <name type="scientific">gut metagenome</name>
    <dbReference type="NCBI Taxonomy" id="749906"/>
    <lineage>
        <taxon>unclassified sequences</taxon>
        <taxon>metagenomes</taxon>
        <taxon>organismal metagenomes</taxon>
    </lineage>
</organism>
<name>J9G0C4_9ZZZZ</name>
<proteinExistence type="predicted"/>
<accession>J9G0C4</accession>
<comment type="caution">
    <text evidence="1">The sequence shown here is derived from an EMBL/GenBank/DDBJ whole genome shotgun (WGS) entry which is preliminary data.</text>
</comment>
<dbReference type="AlphaFoldDB" id="J9G0C4"/>
<gene>
    <name evidence="1" type="ORF">EVA_11214</name>
</gene>